<keyword evidence="2" id="KW-0805">Transcription regulation</keyword>
<evidence type="ECO:0000256" key="1">
    <source>
        <dbReference type="ARBA" id="ARBA00011046"/>
    </source>
</evidence>
<dbReference type="InterPro" id="IPR036390">
    <property type="entry name" value="WH_DNA-bd_sf"/>
</dbReference>
<sequence length="121" mass="13595">MTSLTKKELEIMKVLWEGSELKPAEIQELVPGGVGNAALRSLLLVLLEKGHVQREKRGKAFYYRATTSRAGVFHSMIRQIANVFSGGSPRRLMAQLVENEDLSAEDVKELKRLLSDKEVEK</sequence>
<dbReference type="GO" id="GO:0045892">
    <property type="term" value="P:negative regulation of DNA-templated transcription"/>
    <property type="evidence" value="ECO:0007669"/>
    <property type="project" value="InterPro"/>
</dbReference>
<evidence type="ECO:0000256" key="2">
    <source>
        <dbReference type="ARBA" id="ARBA00023015"/>
    </source>
</evidence>
<dbReference type="RefSeq" id="WP_200356926.1">
    <property type="nucleotide sequence ID" value="NZ_JAENIL010000034.1"/>
</dbReference>
<evidence type="ECO:0000313" key="6">
    <source>
        <dbReference type="Proteomes" id="UP000617628"/>
    </source>
</evidence>
<dbReference type="EMBL" id="JAENIL010000034">
    <property type="protein sequence ID" value="MBK1878714.1"/>
    <property type="molecule type" value="Genomic_DNA"/>
</dbReference>
<name>A0A934S0F5_9BACT</name>
<evidence type="ECO:0000256" key="4">
    <source>
        <dbReference type="ARBA" id="ARBA00023163"/>
    </source>
</evidence>
<dbReference type="InterPro" id="IPR036388">
    <property type="entry name" value="WH-like_DNA-bd_sf"/>
</dbReference>
<organism evidence="5 6">
    <name type="scientific">Pelagicoccus mobilis</name>
    <dbReference type="NCBI Taxonomy" id="415221"/>
    <lineage>
        <taxon>Bacteria</taxon>
        <taxon>Pseudomonadati</taxon>
        <taxon>Verrucomicrobiota</taxon>
        <taxon>Opitutia</taxon>
        <taxon>Puniceicoccales</taxon>
        <taxon>Pelagicoccaceae</taxon>
        <taxon>Pelagicoccus</taxon>
    </lineage>
</organism>
<comment type="caution">
    <text evidence="5">The sequence shown here is derived from an EMBL/GenBank/DDBJ whole genome shotgun (WGS) entry which is preliminary data.</text>
</comment>
<accession>A0A934S0F5</accession>
<gene>
    <name evidence="5" type="ORF">JIN87_17670</name>
</gene>
<evidence type="ECO:0000313" key="5">
    <source>
        <dbReference type="EMBL" id="MBK1878714.1"/>
    </source>
</evidence>
<keyword evidence="6" id="KW-1185">Reference proteome</keyword>
<reference evidence="5" key="1">
    <citation type="submission" date="2021-01" db="EMBL/GenBank/DDBJ databases">
        <title>Modified the classification status of verrucomicrobia.</title>
        <authorList>
            <person name="Feng X."/>
        </authorList>
    </citation>
    <scope>NUCLEOTIDE SEQUENCE</scope>
    <source>
        <strain evidence="5">KCTC 13126</strain>
    </source>
</reference>
<dbReference type="GO" id="GO:0003677">
    <property type="term" value="F:DNA binding"/>
    <property type="evidence" value="ECO:0007669"/>
    <property type="project" value="UniProtKB-KW"/>
</dbReference>
<dbReference type="Pfam" id="PF03965">
    <property type="entry name" value="Penicillinase_R"/>
    <property type="match status" value="1"/>
</dbReference>
<comment type="similarity">
    <text evidence="1">Belongs to the BlaI transcriptional regulatory family.</text>
</comment>
<evidence type="ECO:0000256" key="3">
    <source>
        <dbReference type="ARBA" id="ARBA00023125"/>
    </source>
</evidence>
<dbReference type="Proteomes" id="UP000617628">
    <property type="component" value="Unassembled WGS sequence"/>
</dbReference>
<dbReference type="PIRSF" id="PIRSF019455">
    <property type="entry name" value="CopR_AtkY"/>
    <property type="match status" value="1"/>
</dbReference>
<dbReference type="InterPro" id="IPR005650">
    <property type="entry name" value="BlaI_family"/>
</dbReference>
<dbReference type="Gene3D" id="1.10.4040.10">
    <property type="entry name" value="Penicillinase repressor domain"/>
    <property type="match status" value="1"/>
</dbReference>
<dbReference type="Gene3D" id="1.10.10.10">
    <property type="entry name" value="Winged helix-like DNA-binding domain superfamily/Winged helix DNA-binding domain"/>
    <property type="match status" value="1"/>
</dbReference>
<dbReference type="SUPFAM" id="SSF46785">
    <property type="entry name" value="Winged helix' DNA-binding domain"/>
    <property type="match status" value="1"/>
</dbReference>
<proteinExistence type="inferred from homology"/>
<dbReference type="AlphaFoldDB" id="A0A934S0F5"/>
<keyword evidence="4" id="KW-0804">Transcription</keyword>
<protein>
    <submittedName>
        <fullName evidence="5">BlaI/MecI/CopY family transcriptional regulator</fullName>
    </submittedName>
</protein>
<keyword evidence="3" id="KW-0238">DNA-binding</keyword>